<protein>
    <submittedName>
        <fullName evidence="1">Uncharacterized protein</fullName>
    </submittedName>
</protein>
<organism evidence="1 2">
    <name type="scientific">Rhododendron griersonianum</name>
    <dbReference type="NCBI Taxonomy" id="479676"/>
    <lineage>
        <taxon>Eukaryota</taxon>
        <taxon>Viridiplantae</taxon>
        <taxon>Streptophyta</taxon>
        <taxon>Embryophyta</taxon>
        <taxon>Tracheophyta</taxon>
        <taxon>Spermatophyta</taxon>
        <taxon>Magnoliopsida</taxon>
        <taxon>eudicotyledons</taxon>
        <taxon>Gunneridae</taxon>
        <taxon>Pentapetalae</taxon>
        <taxon>asterids</taxon>
        <taxon>Ericales</taxon>
        <taxon>Ericaceae</taxon>
        <taxon>Ericoideae</taxon>
        <taxon>Rhodoreae</taxon>
        <taxon>Rhododendron</taxon>
    </lineage>
</organism>
<dbReference type="PANTHER" id="PTHR31149:SF7">
    <property type="entry name" value="EXPRESSED PROTEIN"/>
    <property type="match status" value="1"/>
</dbReference>
<dbReference type="PANTHER" id="PTHR31149">
    <property type="entry name" value="EXPRESSED PROTEIN"/>
    <property type="match status" value="1"/>
</dbReference>
<gene>
    <name evidence="1" type="ORF">RHGRI_019407</name>
</gene>
<evidence type="ECO:0000313" key="2">
    <source>
        <dbReference type="Proteomes" id="UP000823749"/>
    </source>
</evidence>
<name>A0AAV6JDK9_9ERIC</name>
<comment type="caution">
    <text evidence="1">The sequence shown here is derived from an EMBL/GenBank/DDBJ whole genome shotgun (WGS) entry which is preliminary data.</text>
</comment>
<dbReference type="GO" id="GO:0005886">
    <property type="term" value="C:plasma membrane"/>
    <property type="evidence" value="ECO:0007669"/>
    <property type="project" value="TreeGrafter"/>
</dbReference>
<dbReference type="EMBL" id="JACTNZ010000007">
    <property type="protein sequence ID" value="KAG5538853.1"/>
    <property type="molecule type" value="Genomic_DNA"/>
</dbReference>
<sequence>MFREFGSKSDGLRGLPPELKVSFLNFSGFRNINSMSSNRSSMNGHDNDRAQTWRPDISNRHGPEANAISRDLTDDSTLNHVHDPESMELYSRVREQQEEILYLREQIEVSCAKELQLLNEKYALEKTFADLQLVGPFLGNY</sequence>
<evidence type="ECO:0000313" key="1">
    <source>
        <dbReference type="EMBL" id="KAG5538853.1"/>
    </source>
</evidence>
<dbReference type="AlphaFoldDB" id="A0AAV6JDK9"/>
<proteinExistence type="predicted"/>
<accession>A0AAV6JDK9</accession>
<dbReference type="Proteomes" id="UP000823749">
    <property type="component" value="Chromosome 7"/>
</dbReference>
<reference evidence="1" key="1">
    <citation type="submission" date="2020-08" db="EMBL/GenBank/DDBJ databases">
        <title>Plant Genome Project.</title>
        <authorList>
            <person name="Zhang R.-G."/>
        </authorList>
    </citation>
    <scope>NUCLEOTIDE SEQUENCE</scope>
    <source>
        <strain evidence="1">WSP0</strain>
        <tissue evidence="1">Leaf</tissue>
    </source>
</reference>
<keyword evidence="2" id="KW-1185">Reference proteome</keyword>